<name>A0AA38I4Z5_9CUCU</name>
<reference evidence="2" key="1">
    <citation type="journal article" date="2023" name="G3 (Bethesda)">
        <title>Whole genome assemblies of Zophobas morio and Tenebrio molitor.</title>
        <authorList>
            <person name="Kaur S."/>
            <person name="Stinson S.A."/>
            <person name="diCenzo G.C."/>
        </authorList>
    </citation>
    <scope>NUCLEOTIDE SEQUENCE</scope>
    <source>
        <strain evidence="2">QUZm001</strain>
    </source>
</reference>
<organism evidence="2 3">
    <name type="scientific">Zophobas morio</name>
    <dbReference type="NCBI Taxonomy" id="2755281"/>
    <lineage>
        <taxon>Eukaryota</taxon>
        <taxon>Metazoa</taxon>
        <taxon>Ecdysozoa</taxon>
        <taxon>Arthropoda</taxon>
        <taxon>Hexapoda</taxon>
        <taxon>Insecta</taxon>
        <taxon>Pterygota</taxon>
        <taxon>Neoptera</taxon>
        <taxon>Endopterygota</taxon>
        <taxon>Coleoptera</taxon>
        <taxon>Polyphaga</taxon>
        <taxon>Cucujiformia</taxon>
        <taxon>Tenebrionidae</taxon>
        <taxon>Zophobas</taxon>
    </lineage>
</organism>
<evidence type="ECO:0000259" key="1">
    <source>
        <dbReference type="PROSITE" id="PS50835"/>
    </source>
</evidence>
<feature type="domain" description="Ig-like" evidence="1">
    <location>
        <begin position="120"/>
        <end position="219"/>
    </location>
</feature>
<dbReference type="Pfam" id="PF13927">
    <property type="entry name" value="Ig_3"/>
    <property type="match status" value="1"/>
</dbReference>
<evidence type="ECO:0000313" key="2">
    <source>
        <dbReference type="EMBL" id="KAJ3649217.1"/>
    </source>
</evidence>
<dbReference type="Proteomes" id="UP001168821">
    <property type="component" value="Unassembled WGS sequence"/>
</dbReference>
<dbReference type="SUPFAM" id="SSF48726">
    <property type="entry name" value="Immunoglobulin"/>
    <property type="match status" value="2"/>
</dbReference>
<dbReference type="Gene3D" id="2.60.40.10">
    <property type="entry name" value="Immunoglobulins"/>
    <property type="match status" value="2"/>
</dbReference>
<dbReference type="InterPro" id="IPR036179">
    <property type="entry name" value="Ig-like_dom_sf"/>
</dbReference>
<dbReference type="PANTHER" id="PTHR23278">
    <property type="entry name" value="SIDESTEP PROTEIN"/>
    <property type="match status" value="1"/>
</dbReference>
<dbReference type="InterPro" id="IPR007110">
    <property type="entry name" value="Ig-like_dom"/>
</dbReference>
<sequence>MHTLPSLIRTISLCLDFVAKLYQNFLELDTSFIVQHFMKLARGQFRLMFINSWFLKRENTGRVTKNIEYFLQTYGFNPGKVCGDPENKEFGTVPDRSGLAYRTISTPSSADRFLFVTVPPTGVQVNDDFTMVKNGITTAYAEGASLTLTCTATGGKPLAKVSWWREGDLVTNHSQYFPDRRKSQSVLKIDKLIRPHLLAIYSCEVSNSRLQPPLVVRVAIDMYLRPLEVTLLGNNPEFSAGKRYNITCRCRGSRPPAIITWWKASIRFLDKLIGVGHLRAAVSLPHVVGLIPKDP</sequence>
<evidence type="ECO:0000313" key="3">
    <source>
        <dbReference type="Proteomes" id="UP001168821"/>
    </source>
</evidence>
<dbReference type="PANTHER" id="PTHR23278:SF19">
    <property type="entry name" value="OBSCURIN"/>
    <property type="match status" value="1"/>
</dbReference>
<comment type="caution">
    <text evidence="2">The sequence shown here is derived from an EMBL/GenBank/DDBJ whole genome shotgun (WGS) entry which is preliminary data.</text>
</comment>
<protein>
    <recommendedName>
        <fullName evidence="1">Ig-like domain-containing protein</fullName>
    </recommendedName>
</protein>
<dbReference type="CDD" id="cd00096">
    <property type="entry name" value="Ig"/>
    <property type="match status" value="1"/>
</dbReference>
<dbReference type="EMBL" id="JALNTZ010000006">
    <property type="protein sequence ID" value="KAJ3649217.1"/>
    <property type="molecule type" value="Genomic_DNA"/>
</dbReference>
<proteinExistence type="predicted"/>
<dbReference type="InterPro" id="IPR013783">
    <property type="entry name" value="Ig-like_fold"/>
</dbReference>
<dbReference type="PROSITE" id="PS50835">
    <property type="entry name" value="IG_LIKE"/>
    <property type="match status" value="2"/>
</dbReference>
<feature type="domain" description="Ig-like" evidence="1">
    <location>
        <begin position="226"/>
        <end position="263"/>
    </location>
</feature>
<dbReference type="AlphaFoldDB" id="A0AA38I4Z5"/>
<keyword evidence="3" id="KW-1185">Reference proteome</keyword>
<accession>A0AA38I4Z5</accession>
<gene>
    <name evidence="2" type="ORF">Zmor_020970</name>
</gene>